<dbReference type="EMBL" id="VIEB01000711">
    <property type="protein sequence ID" value="TQD82721.1"/>
    <property type="molecule type" value="Genomic_DNA"/>
</dbReference>
<dbReference type="Proteomes" id="UP000315295">
    <property type="component" value="Unassembled WGS sequence"/>
</dbReference>
<proteinExistence type="predicted"/>
<reference evidence="1 2" key="1">
    <citation type="journal article" date="2019" name="G3 (Bethesda)">
        <title>Sequencing of a Wild Apple (Malus baccata) Genome Unravels the Differences Between Cultivated and Wild Apple Species Regarding Disease Resistance and Cold Tolerance.</title>
        <authorList>
            <person name="Chen X."/>
        </authorList>
    </citation>
    <scope>NUCLEOTIDE SEQUENCE [LARGE SCALE GENOMIC DNA]</scope>
    <source>
        <strain evidence="2">cv. Shandingzi</strain>
        <tissue evidence="1">Leaves</tissue>
    </source>
</reference>
<organism evidence="1 2">
    <name type="scientific">Malus baccata</name>
    <name type="common">Siberian crab apple</name>
    <name type="synonym">Pyrus baccata</name>
    <dbReference type="NCBI Taxonomy" id="106549"/>
    <lineage>
        <taxon>Eukaryota</taxon>
        <taxon>Viridiplantae</taxon>
        <taxon>Streptophyta</taxon>
        <taxon>Embryophyta</taxon>
        <taxon>Tracheophyta</taxon>
        <taxon>Spermatophyta</taxon>
        <taxon>Magnoliopsida</taxon>
        <taxon>eudicotyledons</taxon>
        <taxon>Gunneridae</taxon>
        <taxon>Pentapetalae</taxon>
        <taxon>rosids</taxon>
        <taxon>fabids</taxon>
        <taxon>Rosales</taxon>
        <taxon>Rosaceae</taxon>
        <taxon>Amygdaloideae</taxon>
        <taxon>Maleae</taxon>
        <taxon>Malus</taxon>
    </lineage>
</organism>
<protein>
    <submittedName>
        <fullName evidence="1">Uncharacterized protein</fullName>
    </submittedName>
</protein>
<comment type="caution">
    <text evidence="1">The sequence shown here is derived from an EMBL/GenBank/DDBJ whole genome shotgun (WGS) entry which is preliminary data.</text>
</comment>
<dbReference type="AlphaFoldDB" id="A0A540L8F7"/>
<name>A0A540L8F7_MALBA</name>
<evidence type="ECO:0000313" key="1">
    <source>
        <dbReference type="EMBL" id="TQD82721.1"/>
    </source>
</evidence>
<sequence>MVNDQNVPSIEFPLAFWKRDELIMAAANRRIVSNNLVARKLNNLLIHHNENREYNQVIVYPESIVSVKRDNKKLKGIELNTLVLSEMFEKRSQNRRKVYMNQN</sequence>
<evidence type="ECO:0000313" key="2">
    <source>
        <dbReference type="Proteomes" id="UP000315295"/>
    </source>
</evidence>
<accession>A0A540L8F7</accession>
<keyword evidence="2" id="KW-1185">Reference proteome</keyword>
<gene>
    <name evidence="1" type="ORF">C1H46_031756</name>
</gene>